<protein>
    <submittedName>
        <fullName evidence="1">Uncharacterized protein</fullName>
    </submittedName>
</protein>
<evidence type="ECO:0000313" key="1">
    <source>
        <dbReference type="EMBL" id="KZS22018.1"/>
    </source>
</evidence>
<gene>
    <name evidence="1" type="ORF">APZ42_010910</name>
</gene>
<name>A0A162T9L4_9CRUS</name>
<dbReference type="Proteomes" id="UP000076858">
    <property type="component" value="Unassembled WGS sequence"/>
</dbReference>
<sequence>MATGLKTDCGSPIPAGGGFDNLLLSTSLLQVYLEFYYLVALHEETKDFRSRKKKFSLTEVAGLSCVKLYVTSQANTFYVSSILLIRSCFNTKGVSRGRVAGKTNYFANFSAMRPPLHESKYVETLLLNC</sequence>
<proteinExistence type="predicted"/>
<evidence type="ECO:0000313" key="2">
    <source>
        <dbReference type="Proteomes" id="UP000076858"/>
    </source>
</evidence>
<keyword evidence="2" id="KW-1185">Reference proteome</keyword>
<comment type="caution">
    <text evidence="1">The sequence shown here is derived from an EMBL/GenBank/DDBJ whole genome shotgun (WGS) entry which is preliminary data.</text>
</comment>
<organism evidence="1 2">
    <name type="scientific">Daphnia magna</name>
    <dbReference type="NCBI Taxonomy" id="35525"/>
    <lineage>
        <taxon>Eukaryota</taxon>
        <taxon>Metazoa</taxon>
        <taxon>Ecdysozoa</taxon>
        <taxon>Arthropoda</taxon>
        <taxon>Crustacea</taxon>
        <taxon>Branchiopoda</taxon>
        <taxon>Diplostraca</taxon>
        <taxon>Cladocera</taxon>
        <taxon>Anomopoda</taxon>
        <taxon>Daphniidae</taxon>
        <taxon>Daphnia</taxon>
    </lineage>
</organism>
<accession>A0A162T9L4</accession>
<reference evidence="1 2" key="1">
    <citation type="submission" date="2016-03" db="EMBL/GenBank/DDBJ databases">
        <title>EvidentialGene: Evidence-directed Construction of Genes on Genomes.</title>
        <authorList>
            <person name="Gilbert D.G."/>
            <person name="Choi J.-H."/>
            <person name="Mockaitis K."/>
            <person name="Colbourne J."/>
            <person name="Pfrender M."/>
        </authorList>
    </citation>
    <scope>NUCLEOTIDE SEQUENCE [LARGE SCALE GENOMIC DNA]</scope>
    <source>
        <strain evidence="1 2">Xinb3</strain>
        <tissue evidence="1">Complete organism</tissue>
    </source>
</reference>
<dbReference type="EMBL" id="LRGB01000005">
    <property type="protein sequence ID" value="KZS22018.1"/>
    <property type="molecule type" value="Genomic_DNA"/>
</dbReference>
<dbReference type="AlphaFoldDB" id="A0A162T9L4"/>